<dbReference type="Gene3D" id="1.10.357.10">
    <property type="entry name" value="Tetracycline Repressor, domain 2"/>
    <property type="match status" value="1"/>
</dbReference>
<evidence type="ECO:0000256" key="1">
    <source>
        <dbReference type="ARBA" id="ARBA00023125"/>
    </source>
</evidence>
<protein>
    <submittedName>
        <fullName evidence="4">Transcriptional regulator, TetR family</fullName>
    </submittedName>
</protein>
<dbReference type="InterPro" id="IPR039532">
    <property type="entry name" value="TetR_C_Firmicutes"/>
</dbReference>
<dbReference type="AlphaFoldDB" id="A0A1M6N8M9"/>
<dbReference type="EMBL" id="FQZY01000022">
    <property type="protein sequence ID" value="SHJ92042.1"/>
    <property type="molecule type" value="Genomic_DNA"/>
</dbReference>
<evidence type="ECO:0000313" key="4">
    <source>
        <dbReference type="EMBL" id="SHJ92042.1"/>
    </source>
</evidence>
<dbReference type="InterPro" id="IPR050624">
    <property type="entry name" value="HTH-type_Tx_Regulator"/>
</dbReference>
<dbReference type="PANTHER" id="PTHR43479">
    <property type="entry name" value="ACREF/ENVCD OPERON REPRESSOR-RELATED"/>
    <property type="match status" value="1"/>
</dbReference>
<evidence type="ECO:0000259" key="3">
    <source>
        <dbReference type="PROSITE" id="PS50977"/>
    </source>
</evidence>
<proteinExistence type="predicted"/>
<dbReference type="Proteomes" id="UP000184301">
    <property type="component" value="Unassembled WGS sequence"/>
</dbReference>
<evidence type="ECO:0000256" key="2">
    <source>
        <dbReference type="PROSITE-ProRule" id="PRU00335"/>
    </source>
</evidence>
<organism evidence="4 5">
    <name type="scientific">Hespellia stercorisuis DSM 15480</name>
    <dbReference type="NCBI Taxonomy" id="1121950"/>
    <lineage>
        <taxon>Bacteria</taxon>
        <taxon>Bacillati</taxon>
        <taxon>Bacillota</taxon>
        <taxon>Clostridia</taxon>
        <taxon>Lachnospirales</taxon>
        <taxon>Lachnospiraceae</taxon>
        <taxon>Hespellia</taxon>
    </lineage>
</organism>
<dbReference type="Pfam" id="PF14278">
    <property type="entry name" value="TetR_C_8"/>
    <property type="match status" value="1"/>
</dbReference>
<gene>
    <name evidence="4" type="ORF">SAMN02745243_01735</name>
</gene>
<accession>A0A1M6N8M9</accession>
<feature type="DNA-binding region" description="H-T-H motif" evidence="2">
    <location>
        <begin position="33"/>
        <end position="52"/>
    </location>
</feature>
<dbReference type="GO" id="GO:0003677">
    <property type="term" value="F:DNA binding"/>
    <property type="evidence" value="ECO:0007669"/>
    <property type="project" value="UniProtKB-UniRule"/>
</dbReference>
<name>A0A1M6N8M9_9FIRM</name>
<evidence type="ECO:0000313" key="5">
    <source>
        <dbReference type="Proteomes" id="UP000184301"/>
    </source>
</evidence>
<keyword evidence="5" id="KW-1185">Reference proteome</keyword>
<dbReference type="STRING" id="1121950.SAMN02745243_01735"/>
<feature type="domain" description="HTH tetR-type" evidence="3">
    <location>
        <begin position="10"/>
        <end position="70"/>
    </location>
</feature>
<dbReference type="RefSeq" id="WP_073108607.1">
    <property type="nucleotide sequence ID" value="NZ_FQZY01000022.1"/>
</dbReference>
<dbReference type="InterPro" id="IPR001647">
    <property type="entry name" value="HTH_TetR"/>
</dbReference>
<dbReference type="InterPro" id="IPR009057">
    <property type="entry name" value="Homeodomain-like_sf"/>
</dbReference>
<dbReference type="OrthoDB" id="9810250at2"/>
<dbReference type="PROSITE" id="PS50977">
    <property type="entry name" value="HTH_TETR_2"/>
    <property type="match status" value="1"/>
</dbReference>
<sequence length="196" mass="22229">MAKSMDRRVRKTRAQLRSGLARLMQEKSVREITVKELVDEVDINRSTFYLHYSDIYQMLDSIEAELEAEIMAAIQANPLKPFGKETPPFVEQFFMILEENQDICCALLGPHGDMTFVSNIEKIIAENFMERDLSLSDKNILDIAYASAFCLSGCVGLIKTWLNGALKESPLHMAKLTHTLITHTTHDFVMRAAVTD</sequence>
<dbReference type="SUPFAM" id="SSF46689">
    <property type="entry name" value="Homeodomain-like"/>
    <property type="match status" value="1"/>
</dbReference>
<dbReference type="PANTHER" id="PTHR43479:SF7">
    <property type="entry name" value="TETR-FAMILY TRANSCRIPTIONAL REGULATOR"/>
    <property type="match status" value="1"/>
</dbReference>
<keyword evidence="1 2" id="KW-0238">DNA-binding</keyword>
<reference evidence="4 5" key="1">
    <citation type="submission" date="2016-11" db="EMBL/GenBank/DDBJ databases">
        <authorList>
            <person name="Jaros S."/>
            <person name="Januszkiewicz K."/>
            <person name="Wedrychowicz H."/>
        </authorList>
    </citation>
    <scope>NUCLEOTIDE SEQUENCE [LARGE SCALE GENOMIC DNA]</scope>
    <source>
        <strain evidence="4 5">DSM 15480</strain>
    </source>
</reference>